<feature type="region of interest" description="Disordered" evidence="4">
    <location>
        <begin position="552"/>
        <end position="605"/>
    </location>
</feature>
<sequence length="1005" mass="112560">MSVAEPDDDFDWFFSSEKPPEPVVEHSKALEDKASAASINSYTSQAGESKYKANSKCLNENFLELIGVASRGFLTFDEELAQAKAERLAQKNRPGQPKDPSYDVLKPAPIIDEYEEADFGDTYDDYKPAKLDFGVKHPDSVVESSSLSVVSPPDVTYKLKIPSEVIEQGLISSLQLESVVYACQKHEDVLASRCRAGYLIGDGPGVGKGRIISGIIFENMMCGRSKALWVSVSSDLKYDAQNDLEDVGCDVHIVSLHKLTYNDRVEEFFEEYNDVGVLFSTYASLIGESHSPDSYFRSRYDQIMDWLTPQFDGVIVFDECHKAKNLKPNGASKPTKTALCVLKLQNDLPRARIVYCSATGASEPRNMAYMTRLGLWGPGTPFPEFESFLTSVERRGIGAMELVAIDMKQRGVYLARQLSFSGVTFKVQEIPLSENFKDVYNYCVLFWNKACNYFEKAADLLGYCSRDKTFLMAHFYSAHQRFFKGLCIASKVGKVVEIVKEALSNNKAVVIGLQSTGESISSQLIKQRRFPRIVSTSYGILLNLVNRQFPTPDRKAPLNKTKSQGNGDSLNSSDTEIHSQLQGQKRKHEASLNTGGTDERDASLTAGVQVNRYDWNSFVNQSDLRDSTQSNKSGPKQLCQEMIDELLSDIERLHHLLPPNTLDLLIDMLGGPERVAEMTGRKGRIVKSRDGDYVYESRSNEETSLELVNVHERDNFMQGNKYIAIISEAASSGISLQSDRRVANTRQRLHITLELSWSADRAIQQFGRTHRSNQQSPPEYLFLISELAGEKRFACVVAKRLESLGALTHGDRRASETRDLSQFNIDTKYGRYALDRMIDMLNDRTPLCCELPVYSGNFLADAKSVSAKLFSGDYSRNYSESKPDTNVKIHKFLNRLLGVKVDLQNAIYEFYTSILDHYIKDAQLSGKYDFGIIDYGLGSEVVYEKSKTKYEIKSSSGGTSVELIAFSVERGINLSRQIHLLKILLIQMLGSTCLRMLVVVGGKLC</sequence>
<dbReference type="Gene3D" id="3.40.50.300">
    <property type="entry name" value="P-loop containing nucleotide triphosphate hydrolases"/>
    <property type="match status" value="1"/>
</dbReference>
<dbReference type="AlphaFoldDB" id="A0A0C2J3E4"/>
<feature type="region of interest" description="Disordered" evidence="4">
    <location>
        <begin position="1"/>
        <end position="26"/>
    </location>
</feature>
<dbReference type="GO" id="GO:0005634">
    <property type="term" value="C:nucleus"/>
    <property type="evidence" value="ECO:0007669"/>
    <property type="project" value="TreeGrafter"/>
</dbReference>
<dbReference type="InterPro" id="IPR039187">
    <property type="entry name" value="SNO_AAA"/>
</dbReference>
<dbReference type="OMA" id="HEGFYEL"/>
<gene>
    <name evidence="7" type="ORF">RF11_00678</name>
</gene>
<protein>
    <submittedName>
        <fullName evidence="7">Protein strawberry notch 1</fullName>
    </submittedName>
</protein>
<accession>A0A0C2J3E4</accession>
<dbReference type="Pfam" id="PF13872">
    <property type="entry name" value="AAA_34"/>
    <property type="match status" value="1"/>
</dbReference>
<dbReference type="SUPFAM" id="SSF52540">
    <property type="entry name" value="P-loop containing nucleoside triphosphate hydrolases"/>
    <property type="match status" value="2"/>
</dbReference>
<dbReference type="GO" id="GO:0031490">
    <property type="term" value="F:chromatin DNA binding"/>
    <property type="evidence" value="ECO:0007669"/>
    <property type="project" value="TreeGrafter"/>
</dbReference>
<keyword evidence="3" id="KW-0804">Transcription</keyword>
<dbReference type="Proteomes" id="UP000031668">
    <property type="component" value="Unassembled WGS sequence"/>
</dbReference>
<proteinExistence type="inferred from homology"/>
<dbReference type="Pfam" id="PF13871">
    <property type="entry name" value="Helicase_C_4"/>
    <property type="match status" value="1"/>
</dbReference>
<evidence type="ECO:0000259" key="5">
    <source>
        <dbReference type="Pfam" id="PF13871"/>
    </source>
</evidence>
<keyword evidence="8" id="KW-1185">Reference proteome</keyword>
<feature type="compositionally biased region" description="Acidic residues" evidence="4">
    <location>
        <begin position="1"/>
        <end position="11"/>
    </location>
</feature>
<dbReference type="EMBL" id="JWZT01001258">
    <property type="protein sequence ID" value="KII72369.1"/>
    <property type="molecule type" value="Genomic_DNA"/>
</dbReference>
<dbReference type="FunFam" id="3.40.50.300:FF:000342">
    <property type="entry name" value="Protein strawberry notch homolog 2"/>
    <property type="match status" value="1"/>
</dbReference>
<evidence type="ECO:0000259" key="6">
    <source>
        <dbReference type="Pfam" id="PF13872"/>
    </source>
</evidence>
<dbReference type="GO" id="GO:0006355">
    <property type="term" value="P:regulation of DNA-templated transcription"/>
    <property type="evidence" value="ECO:0007669"/>
    <property type="project" value="InterPro"/>
</dbReference>
<dbReference type="PANTHER" id="PTHR12706">
    <property type="entry name" value="STRAWBERRY NOTCH-RELATED"/>
    <property type="match status" value="1"/>
</dbReference>
<name>A0A0C2J3E4_THEKT</name>
<organism evidence="7 8">
    <name type="scientific">Thelohanellus kitauei</name>
    <name type="common">Myxosporean</name>
    <dbReference type="NCBI Taxonomy" id="669202"/>
    <lineage>
        <taxon>Eukaryota</taxon>
        <taxon>Metazoa</taxon>
        <taxon>Cnidaria</taxon>
        <taxon>Myxozoa</taxon>
        <taxon>Myxosporea</taxon>
        <taxon>Bivalvulida</taxon>
        <taxon>Platysporina</taxon>
        <taxon>Myxobolidae</taxon>
        <taxon>Thelohanellus</taxon>
    </lineage>
</organism>
<dbReference type="InterPro" id="IPR026937">
    <property type="entry name" value="SBNO_Helicase_C_dom"/>
</dbReference>
<evidence type="ECO:0000256" key="2">
    <source>
        <dbReference type="ARBA" id="ARBA00023015"/>
    </source>
</evidence>
<comment type="similarity">
    <text evidence="1">Belongs to the SBNO family.</text>
</comment>
<dbReference type="OrthoDB" id="421838at2759"/>
<evidence type="ECO:0000256" key="1">
    <source>
        <dbReference type="ARBA" id="ARBA00006992"/>
    </source>
</evidence>
<evidence type="ECO:0000256" key="4">
    <source>
        <dbReference type="SAM" id="MobiDB-lite"/>
    </source>
</evidence>
<evidence type="ECO:0000313" key="8">
    <source>
        <dbReference type="Proteomes" id="UP000031668"/>
    </source>
</evidence>
<feature type="domain" description="Strawberry notch helicase C" evidence="5">
    <location>
        <begin position="660"/>
        <end position="934"/>
    </location>
</feature>
<dbReference type="GO" id="GO:0042393">
    <property type="term" value="F:histone binding"/>
    <property type="evidence" value="ECO:0007669"/>
    <property type="project" value="TreeGrafter"/>
</dbReference>
<evidence type="ECO:0000256" key="3">
    <source>
        <dbReference type="ARBA" id="ARBA00023163"/>
    </source>
</evidence>
<feature type="compositionally biased region" description="Polar residues" evidence="4">
    <location>
        <begin position="560"/>
        <end position="583"/>
    </location>
</feature>
<feature type="domain" description="Strawberry notch AAA" evidence="6">
    <location>
        <begin position="136"/>
        <end position="441"/>
    </location>
</feature>
<keyword evidence="2" id="KW-0805">Transcription regulation</keyword>
<dbReference type="InterPro" id="IPR027417">
    <property type="entry name" value="P-loop_NTPase"/>
</dbReference>
<dbReference type="PANTHER" id="PTHR12706:SF30">
    <property type="entry name" value="PROTEIN STRAWBERRY NOTCH-RELATED"/>
    <property type="match status" value="1"/>
</dbReference>
<comment type="caution">
    <text evidence="7">The sequence shown here is derived from an EMBL/GenBank/DDBJ whole genome shotgun (WGS) entry which is preliminary data.</text>
</comment>
<evidence type="ECO:0000313" key="7">
    <source>
        <dbReference type="EMBL" id="KII72369.1"/>
    </source>
</evidence>
<reference evidence="7 8" key="1">
    <citation type="journal article" date="2014" name="Genome Biol. Evol.">
        <title>The genome of the myxosporean Thelohanellus kitauei shows adaptations to nutrient acquisition within its fish host.</title>
        <authorList>
            <person name="Yang Y."/>
            <person name="Xiong J."/>
            <person name="Zhou Z."/>
            <person name="Huo F."/>
            <person name="Miao W."/>
            <person name="Ran C."/>
            <person name="Liu Y."/>
            <person name="Zhang J."/>
            <person name="Feng J."/>
            <person name="Wang M."/>
            <person name="Wang M."/>
            <person name="Wang L."/>
            <person name="Yao B."/>
        </authorList>
    </citation>
    <scope>NUCLEOTIDE SEQUENCE [LARGE SCALE GENOMIC DNA]</scope>
    <source>
        <strain evidence="7">Wuqing</strain>
    </source>
</reference>
<dbReference type="InterPro" id="IPR026741">
    <property type="entry name" value="SNO"/>
</dbReference>